<organism evidence="1">
    <name type="scientific">marine sediment metagenome</name>
    <dbReference type="NCBI Taxonomy" id="412755"/>
    <lineage>
        <taxon>unclassified sequences</taxon>
        <taxon>metagenomes</taxon>
        <taxon>ecological metagenomes</taxon>
    </lineage>
</organism>
<sequence>RIGPAKKLIEKIISGERWDIVFNICEGLDTREKSIMNYLI</sequence>
<comment type="caution">
    <text evidence="1">The sequence shown here is derived from an EMBL/GenBank/DDBJ whole genome shotgun (WGS) entry which is preliminary data.</text>
</comment>
<accession>X1P5C7</accession>
<protein>
    <submittedName>
        <fullName evidence="1">Uncharacterized protein</fullName>
    </submittedName>
</protein>
<dbReference type="EMBL" id="BARV01037459">
    <property type="protein sequence ID" value="GAI51038.1"/>
    <property type="molecule type" value="Genomic_DNA"/>
</dbReference>
<reference evidence="1" key="1">
    <citation type="journal article" date="2014" name="Front. Microbiol.">
        <title>High frequency of phylogenetically diverse reductive dehalogenase-homologous genes in deep subseafloor sedimentary metagenomes.</title>
        <authorList>
            <person name="Kawai M."/>
            <person name="Futagami T."/>
            <person name="Toyoda A."/>
            <person name="Takaki Y."/>
            <person name="Nishi S."/>
            <person name="Hori S."/>
            <person name="Arai W."/>
            <person name="Tsubouchi T."/>
            <person name="Morono Y."/>
            <person name="Uchiyama I."/>
            <person name="Ito T."/>
            <person name="Fujiyama A."/>
            <person name="Inagaki F."/>
            <person name="Takami H."/>
        </authorList>
    </citation>
    <scope>NUCLEOTIDE SEQUENCE</scope>
    <source>
        <strain evidence="1">Expedition CK06-06</strain>
    </source>
</reference>
<dbReference type="AlphaFoldDB" id="X1P5C7"/>
<name>X1P5C7_9ZZZZ</name>
<proteinExistence type="predicted"/>
<feature type="non-terminal residue" evidence="1">
    <location>
        <position position="1"/>
    </location>
</feature>
<evidence type="ECO:0000313" key="1">
    <source>
        <dbReference type="EMBL" id="GAI51038.1"/>
    </source>
</evidence>
<gene>
    <name evidence="1" type="ORF">S06H3_57950</name>
</gene>